<comment type="caution">
    <text evidence="3">The sequence shown here is derived from an EMBL/GenBank/DDBJ whole genome shotgun (WGS) entry which is preliminary data.</text>
</comment>
<feature type="coiled-coil region" evidence="1">
    <location>
        <begin position="299"/>
        <end position="333"/>
    </location>
</feature>
<proteinExistence type="predicted"/>
<feature type="compositionally biased region" description="Basic and acidic residues" evidence="2">
    <location>
        <begin position="129"/>
        <end position="149"/>
    </location>
</feature>
<dbReference type="STRING" id="1754190.A0A1Y2FMK3"/>
<sequence>MDPSKKYEILSKLYELYTSQNVFQLSNYTCETAIDKDKVISKYRNQAYVDNLRDSLRGMTDLQIIDRKESFNFKYIKRILYKENESIQGKIKKLYKFNGFSVDTEIYLVTTTIGTKNDKTTQDILDRMEEKEKEKEIKEKKGKGKGKDEEKDEDEERKKEKRKKMFMNNFSVKPICDLRTGKEQIITLDANSKYTKYFYHFAIVKGNSIIFSNLLLYICHKLMLKRDFVQKKYLENKDVARNDIYYYYNMLYDRRLNDFNQEFVSCINFYCSSEDKNTVKEVGFEEAGIEKTEDEDMAENQEIEEIGIEEARIEETEDEDMAENQEIEEAGIEETEDEDMAENQKIEEIGIEEARIEETGIEEAGIEETEDEDMAENQKIEEIGIEEARIEETGIEEAGIEETEDEDMAENQKIEEIGIEEARIEETGIEEAGIEETEDQNMAKNQKIEEAGIEEATQLVCHIYSRLNEEEFMIGGIYLKNNIYHIKANNNNVIGEMVFYDNGCAISTNVVMTFNECNNVIQQCDIGKIVILGEREYLTDIENNIIGEFYFFDGNRSLYLNDMESLLAKYLMENIYVPVSLENIDIDGIHY</sequence>
<name>A0A1Y2FMK3_9FUNG</name>
<protein>
    <submittedName>
        <fullName evidence="3">Uncharacterized protein</fullName>
    </submittedName>
</protein>
<reference evidence="3 4" key="1">
    <citation type="submission" date="2016-08" db="EMBL/GenBank/DDBJ databases">
        <title>A Parts List for Fungal Cellulosomes Revealed by Comparative Genomics.</title>
        <authorList>
            <consortium name="DOE Joint Genome Institute"/>
            <person name="Haitjema C.H."/>
            <person name="Gilmore S.P."/>
            <person name="Henske J.K."/>
            <person name="Solomon K.V."/>
            <person name="De Groot R."/>
            <person name="Kuo A."/>
            <person name="Mondo S.J."/>
            <person name="Salamov A.A."/>
            <person name="Labutti K."/>
            <person name="Zhao Z."/>
            <person name="Chiniquy J."/>
            <person name="Barry K."/>
            <person name="Brewer H.M."/>
            <person name="Purvine S.O."/>
            <person name="Wright A.T."/>
            <person name="Boxma B."/>
            <person name="Van Alen T."/>
            <person name="Hackstein J.H."/>
            <person name="Baker S.E."/>
            <person name="Grigoriev I.V."/>
            <person name="O'Malley M.A."/>
        </authorList>
    </citation>
    <scope>NUCLEOTIDE SEQUENCE [LARGE SCALE GENOMIC DNA]</scope>
    <source>
        <strain evidence="3 4">G1</strain>
    </source>
</reference>
<dbReference type="AlphaFoldDB" id="A0A1Y2FMK3"/>
<evidence type="ECO:0000313" key="4">
    <source>
        <dbReference type="Proteomes" id="UP000193920"/>
    </source>
</evidence>
<gene>
    <name evidence="3" type="ORF">LY90DRAFT_197426</name>
</gene>
<evidence type="ECO:0000313" key="3">
    <source>
        <dbReference type="EMBL" id="ORY85211.1"/>
    </source>
</evidence>
<dbReference type="EMBL" id="MCOG01000004">
    <property type="protein sequence ID" value="ORY85211.1"/>
    <property type="molecule type" value="Genomic_DNA"/>
</dbReference>
<keyword evidence="1" id="KW-0175">Coiled coil</keyword>
<dbReference type="Proteomes" id="UP000193920">
    <property type="component" value="Unassembled WGS sequence"/>
</dbReference>
<evidence type="ECO:0000256" key="2">
    <source>
        <dbReference type="SAM" id="MobiDB-lite"/>
    </source>
</evidence>
<evidence type="ECO:0000256" key="1">
    <source>
        <dbReference type="SAM" id="Coils"/>
    </source>
</evidence>
<feature type="region of interest" description="Disordered" evidence="2">
    <location>
        <begin position="129"/>
        <end position="160"/>
    </location>
</feature>
<organism evidence="3 4">
    <name type="scientific">Neocallimastix californiae</name>
    <dbReference type="NCBI Taxonomy" id="1754190"/>
    <lineage>
        <taxon>Eukaryota</taxon>
        <taxon>Fungi</taxon>
        <taxon>Fungi incertae sedis</taxon>
        <taxon>Chytridiomycota</taxon>
        <taxon>Chytridiomycota incertae sedis</taxon>
        <taxon>Neocallimastigomycetes</taxon>
        <taxon>Neocallimastigales</taxon>
        <taxon>Neocallimastigaceae</taxon>
        <taxon>Neocallimastix</taxon>
    </lineage>
</organism>
<keyword evidence="4" id="KW-1185">Reference proteome</keyword>
<accession>A0A1Y2FMK3</accession>